<dbReference type="Pfam" id="PF09731">
    <property type="entry name" value="Mitofilin"/>
    <property type="match status" value="1"/>
</dbReference>
<evidence type="ECO:0008006" key="12">
    <source>
        <dbReference type="Google" id="ProtNLM"/>
    </source>
</evidence>
<protein>
    <recommendedName>
        <fullName evidence="12">MICOS complex subunit MIC60</fullName>
    </recommendedName>
</protein>
<feature type="compositionally biased region" description="Polar residues" evidence="9">
    <location>
        <begin position="223"/>
        <end position="232"/>
    </location>
</feature>
<comment type="caution">
    <text evidence="10">The sequence shown here is derived from an EMBL/GenBank/DDBJ whole genome shotgun (WGS) entry which is preliminary data.</text>
</comment>
<feature type="compositionally biased region" description="Basic and acidic residues" evidence="9">
    <location>
        <begin position="250"/>
        <end position="263"/>
    </location>
</feature>
<sequence length="648" mass="71359">MLRRSILEISSRRTLGINPRHFTNRAIPSCLSSRKKFSTASKSGGASIPGSTGKPPESQGSLSKFVIGSFAVGAAFLAAYQTGYLDQYLRKDQHGVPQNAEINATNEDSKSLQHSVEQLVSPSNDKLSSGSPSMELAEQKMDTQLPDLKNGTGDIGDRQIKVQDKYDRDDEGTVNAKESEQPEFPQSNAASDDLGKEPLIQPKEIDDISKETATATGLEEGTQQAPASTLTTAGPDEKGEENTEPPQQVMEERKEQGMVDKGLEQPSLLLEEYHLRNKDEESSGTFSYSQGFTENSQFFEEKEAISSAMEGPKDGYISKDGKLVLDFLQAIHAAEKRQADLDARVFNEEKKMLKEKYEKRLKDAAARELMRAEEVAMLDKELKRERSKAALAIRSLQEKMEEKLKMELEQKESEAETKLKKVQELAEAELNAAIAKEKSAQLEKLVEAYVDINALGMAFYARSEEARQTHAANHFSMGALALEDVLSKGLPIHKEVASLQSYIEGGDKDSVLGLVLASLPEETKNRGTDTQLLLKQKFDALKGAIRHFSFFSRGDGGILAHSLAHVASWLKVRETDQSGDGIESIITKVEFYLAEGKLAEAADVLEESVRGTQAAEIVADWVRQARNRAISEQALTLLQSYASSISFT</sequence>
<dbReference type="GO" id="GO:0042407">
    <property type="term" value="P:cristae formation"/>
    <property type="evidence" value="ECO:0007669"/>
    <property type="project" value="TreeGrafter"/>
</dbReference>
<dbReference type="Proteomes" id="UP001293593">
    <property type="component" value="Unassembled WGS sequence"/>
</dbReference>
<evidence type="ECO:0000313" key="11">
    <source>
        <dbReference type="Proteomes" id="UP001293593"/>
    </source>
</evidence>
<dbReference type="GO" id="GO:0061617">
    <property type="term" value="C:MICOS complex"/>
    <property type="evidence" value="ECO:0007669"/>
    <property type="project" value="TreeGrafter"/>
</dbReference>
<keyword evidence="4" id="KW-0999">Mitochondrion inner membrane</keyword>
<name>A0AAE1IU04_9FABA</name>
<dbReference type="InterPro" id="IPR019133">
    <property type="entry name" value="MIC60"/>
</dbReference>
<evidence type="ECO:0000313" key="10">
    <source>
        <dbReference type="EMBL" id="KAK4256711.1"/>
    </source>
</evidence>
<feature type="compositionally biased region" description="Polar residues" evidence="9">
    <location>
        <begin position="104"/>
        <end position="132"/>
    </location>
</feature>
<evidence type="ECO:0000256" key="2">
    <source>
        <dbReference type="ARBA" id="ARBA00010877"/>
    </source>
</evidence>
<feature type="region of interest" description="Disordered" evidence="9">
    <location>
        <begin position="38"/>
        <end position="59"/>
    </location>
</feature>
<keyword evidence="6" id="KW-0496">Mitochondrion</keyword>
<gene>
    <name evidence="10" type="ORF">QN277_006399</name>
</gene>
<feature type="region of interest" description="Disordered" evidence="9">
    <location>
        <begin position="104"/>
        <end position="273"/>
    </location>
</feature>
<evidence type="ECO:0000256" key="9">
    <source>
        <dbReference type="SAM" id="MobiDB-lite"/>
    </source>
</evidence>
<evidence type="ECO:0000256" key="3">
    <source>
        <dbReference type="ARBA" id="ARBA00022692"/>
    </source>
</evidence>
<evidence type="ECO:0000256" key="7">
    <source>
        <dbReference type="ARBA" id="ARBA00023136"/>
    </source>
</evidence>
<dbReference type="PANTHER" id="PTHR15415">
    <property type="entry name" value="MITOFILIN"/>
    <property type="match status" value="1"/>
</dbReference>
<evidence type="ECO:0000256" key="6">
    <source>
        <dbReference type="ARBA" id="ARBA00023128"/>
    </source>
</evidence>
<feature type="compositionally biased region" description="Low complexity" evidence="9">
    <location>
        <begin position="211"/>
        <end position="222"/>
    </location>
</feature>
<keyword evidence="7" id="KW-0472">Membrane</keyword>
<comment type="subcellular location">
    <subcellularLocation>
        <location evidence="1">Mitochondrion inner membrane</location>
    </subcellularLocation>
</comment>
<dbReference type="EMBL" id="JAWXYG010000012">
    <property type="protein sequence ID" value="KAK4256711.1"/>
    <property type="molecule type" value="Genomic_DNA"/>
</dbReference>
<reference evidence="10" key="1">
    <citation type="submission" date="2023-10" db="EMBL/GenBank/DDBJ databases">
        <title>Chromosome-level genome of the transformable northern wattle, Acacia crassicarpa.</title>
        <authorList>
            <person name="Massaro I."/>
            <person name="Sinha N.R."/>
            <person name="Poethig S."/>
            <person name="Leichty A.R."/>
        </authorList>
    </citation>
    <scope>NUCLEOTIDE SEQUENCE</scope>
    <source>
        <strain evidence="10">Acra3RX</strain>
        <tissue evidence="10">Leaf</tissue>
    </source>
</reference>
<feature type="coiled-coil region" evidence="8">
    <location>
        <begin position="347"/>
        <end position="445"/>
    </location>
</feature>
<keyword evidence="5" id="KW-1133">Transmembrane helix</keyword>
<evidence type="ECO:0000256" key="5">
    <source>
        <dbReference type="ARBA" id="ARBA00022989"/>
    </source>
</evidence>
<evidence type="ECO:0000256" key="4">
    <source>
        <dbReference type="ARBA" id="ARBA00022792"/>
    </source>
</evidence>
<keyword evidence="3" id="KW-0812">Transmembrane</keyword>
<dbReference type="AlphaFoldDB" id="A0AAE1IU04"/>
<keyword evidence="8" id="KW-0175">Coiled coil</keyword>
<keyword evidence="11" id="KW-1185">Reference proteome</keyword>
<comment type="similarity">
    <text evidence="2">Belongs to the MICOS complex subunit Mic60 family.</text>
</comment>
<proteinExistence type="inferred from homology"/>
<evidence type="ECO:0000256" key="8">
    <source>
        <dbReference type="SAM" id="Coils"/>
    </source>
</evidence>
<organism evidence="10 11">
    <name type="scientific">Acacia crassicarpa</name>
    <name type="common">northern wattle</name>
    <dbReference type="NCBI Taxonomy" id="499986"/>
    <lineage>
        <taxon>Eukaryota</taxon>
        <taxon>Viridiplantae</taxon>
        <taxon>Streptophyta</taxon>
        <taxon>Embryophyta</taxon>
        <taxon>Tracheophyta</taxon>
        <taxon>Spermatophyta</taxon>
        <taxon>Magnoliopsida</taxon>
        <taxon>eudicotyledons</taxon>
        <taxon>Gunneridae</taxon>
        <taxon>Pentapetalae</taxon>
        <taxon>rosids</taxon>
        <taxon>fabids</taxon>
        <taxon>Fabales</taxon>
        <taxon>Fabaceae</taxon>
        <taxon>Caesalpinioideae</taxon>
        <taxon>mimosoid clade</taxon>
        <taxon>Acacieae</taxon>
        <taxon>Acacia</taxon>
    </lineage>
</organism>
<accession>A0AAE1IU04</accession>
<dbReference type="PANTHER" id="PTHR15415:SF7">
    <property type="entry name" value="MICOS COMPLEX SUBUNIT MIC60"/>
    <property type="match status" value="1"/>
</dbReference>
<feature type="compositionally biased region" description="Basic and acidic residues" evidence="9">
    <location>
        <begin position="155"/>
        <end position="168"/>
    </location>
</feature>
<evidence type="ECO:0000256" key="1">
    <source>
        <dbReference type="ARBA" id="ARBA00004273"/>
    </source>
</evidence>